<dbReference type="EMBL" id="FQZX01000001">
    <property type="protein sequence ID" value="SHJ65992.1"/>
    <property type="molecule type" value="Genomic_DNA"/>
</dbReference>
<proteinExistence type="predicted"/>
<reference evidence="3" key="1">
    <citation type="submission" date="2016-11" db="EMBL/GenBank/DDBJ databases">
        <authorList>
            <person name="Varghese N."/>
            <person name="Submissions S."/>
        </authorList>
    </citation>
    <scope>NUCLEOTIDE SEQUENCE [LARGE SCALE GENOMIC DNA]</scope>
    <source>
        <strain evidence="3">DSM 16478</strain>
    </source>
</reference>
<dbReference type="InterPro" id="IPR017853">
    <property type="entry name" value="GH"/>
</dbReference>
<name>A0A1M6L478_9FLAO</name>
<keyword evidence="3" id="KW-1185">Reference proteome</keyword>
<organism evidence="2 3">
    <name type="scientific">Maribacter aquivivus</name>
    <dbReference type="NCBI Taxonomy" id="228958"/>
    <lineage>
        <taxon>Bacteria</taxon>
        <taxon>Pseudomonadati</taxon>
        <taxon>Bacteroidota</taxon>
        <taxon>Flavobacteriia</taxon>
        <taxon>Flavobacteriales</taxon>
        <taxon>Flavobacteriaceae</taxon>
        <taxon>Maribacter</taxon>
    </lineage>
</organism>
<evidence type="ECO:0000259" key="1">
    <source>
        <dbReference type="Pfam" id="PF03537"/>
    </source>
</evidence>
<dbReference type="Pfam" id="PF03537">
    <property type="entry name" value="Glyco_hydro_114"/>
    <property type="match status" value="1"/>
</dbReference>
<accession>A0A1M6L478</accession>
<dbReference type="AlphaFoldDB" id="A0A1M6L478"/>
<evidence type="ECO:0000313" key="2">
    <source>
        <dbReference type="EMBL" id="SHJ65992.1"/>
    </source>
</evidence>
<dbReference type="InterPro" id="IPR013785">
    <property type="entry name" value="Aldolase_TIM"/>
</dbReference>
<dbReference type="STRING" id="228958.SAMN04488007_1019"/>
<dbReference type="PANTHER" id="PTHR35882">
    <property type="entry name" value="PELA"/>
    <property type="match status" value="1"/>
</dbReference>
<dbReference type="Gene3D" id="3.20.20.70">
    <property type="entry name" value="Aldolase class I"/>
    <property type="match status" value="2"/>
</dbReference>
<feature type="domain" description="Glycoside-hydrolase family GH114 TIM-barrel" evidence="1">
    <location>
        <begin position="229"/>
        <end position="344"/>
    </location>
</feature>
<dbReference type="PANTHER" id="PTHR35882:SF2">
    <property type="entry name" value="PELA"/>
    <property type="match status" value="1"/>
</dbReference>
<dbReference type="SUPFAM" id="SSF51445">
    <property type="entry name" value="(Trans)glycosidases"/>
    <property type="match status" value="2"/>
</dbReference>
<dbReference type="RefSeq" id="WP_244534006.1">
    <property type="nucleotide sequence ID" value="NZ_FQZX01000001.1"/>
</dbReference>
<dbReference type="InterPro" id="IPR004352">
    <property type="entry name" value="GH114_TIM-barrel"/>
</dbReference>
<evidence type="ECO:0000313" key="3">
    <source>
        <dbReference type="Proteomes" id="UP000184314"/>
    </source>
</evidence>
<protein>
    <recommendedName>
        <fullName evidence="1">Glycoside-hydrolase family GH114 TIM-barrel domain-containing protein</fullName>
    </recommendedName>
</protein>
<dbReference type="Proteomes" id="UP000184314">
    <property type="component" value="Unassembled WGS sequence"/>
</dbReference>
<gene>
    <name evidence="2" type="ORF">SAMN04488007_1019</name>
</gene>
<sequence>MQFLKYSLIVIFCLLGCGDKEELPNTLMDFEPIENDEVDSMDTEEVDSIDSIDYRDEMRSFVIKMSDYAKSAIPGFVVIPQNGIELITEKNNPNGEIFKDYLQATDANGQENLFYGYNGDDIETNTEVTNYLVDYLKVAQANGNQIFTIDYCSSNDNIENSIDKNQNLNFISFAATDRNLRVIPELSEKQLQSTKDINVLEDAHNFLFLVNYSNYETKENLINEVELTDYDIIFMDMFFNDGTTFDRSMIERLKLRTNGTKRMVICYMSIGEAENYRYYWDASWETKTPVWLDEENPNWPGNYKVKYWNPEWQRIIYGTEESYLDNIIRLNFNGIYLDIVDAFEYYE</sequence>